<feature type="binding site" evidence="9">
    <location>
        <position position="94"/>
    </location>
    <ligand>
        <name>L-glutamine</name>
        <dbReference type="ChEBI" id="CHEBI:58359"/>
    </ligand>
</feature>
<reference evidence="12 13" key="1">
    <citation type="submission" date="2019-03" db="EMBL/GenBank/DDBJ databases">
        <title>Roseomonas sp. a novel Roseomonas species isolated from Sea whip Gorgonian.</title>
        <authorList>
            <person name="Li F."/>
            <person name="Pan X."/>
            <person name="Huang S."/>
            <person name="Li Z."/>
            <person name="Meng B."/>
        </authorList>
    </citation>
    <scope>NUCLEOTIDE SEQUENCE [LARGE SCALE GENOMIC DNA]</scope>
    <source>
        <strain evidence="12 13">M0104</strain>
    </source>
</reference>
<evidence type="ECO:0000256" key="2">
    <source>
        <dbReference type="ARBA" id="ARBA00005752"/>
    </source>
</evidence>
<evidence type="ECO:0000256" key="3">
    <source>
        <dbReference type="ARBA" id="ARBA00012737"/>
    </source>
</evidence>
<evidence type="ECO:0000256" key="5">
    <source>
        <dbReference type="ARBA" id="ARBA00022840"/>
    </source>
</evidence>
<dbReference type="OrthoDB" id="9763290at2"/>
<sequence>MCGIAGLILKQGLVPDAALLQRMTAALAHRGPDGAGHHVAGNVALAHTRLAIIDLATGDQPLFTGPAALVGNGEVYNYRELRTEHLLSCSTGSDCEPPLHLFRRDGLAFADTLRGMYAFAIHDRAQRELVLARDPFGIKPLYTAEVAGGIAFASEPQALIAAGLVAPRVRAEARSELLQMQFTTGAETIFEGIRRVLPGESIAIAEGKVLERRRREALPEGGPVPASEEEALARFEAAFRDSVDLHQRSDVPYGMFLSGGTDSAAVLAMMARLNESPVRAFTAGFDLPGAADERERAAALARVAGARHETITVTEAEVWRHLPEIVAGMDDPAADYAIIPTWFLARRARQEVKVVLSGEGGDEILGGYGRYRAAMRPWWLGGKAPRTRGSFDHLDVLRAPPTGWRDGIAAAEAAAASAGRTRLMAAQALDMADWLPNDLLLKLDRCLMAHGVEGRTPFLDTAVAEAVFRLPDALKVRKGMGKWLLREWLARNFPAAEPHRPKQGFTVPIGAWIEHMGEKLGPLVAAQPGVMEIAKPAKVAALFKGAASKRQGFAAWHLLFYALWHRRHVEGVLPQGDTLEYLSAR</sequence>
<proteinExistence type="inferred from homology"/>
<dbReference type="GO" id="GO:0004066">
    <property type="term" value="F:asparagine synthase (glutamine-hydrolyzing) activity"/>
    <property type="evidence" value="ECO:0007669"/>
    <property type="project" value="UniProtKB-EC"/>
</dbReference>
<comment type="similarity">
    <text evidence="2">Belongs to the asparagine synthetase family.</text>
</comment>
<dbReference type="RefSeq" id="WP_160936883.1">
    <property type="nucleotide sequence ID" value="NZ_SNVJ01000007.1"/>
</dbReference>
<evidence type="ECO:0000256" key="8">
    <source>
        <dbReference type="PIRSR" id="PIRSR001589-1"/>
    </source>
</evidence>
<dbReference type="NCBIfam" id="TIGR01536">
    <property type="entry name" value="asn_synth_AEB"/>
    <property type="match status" value="1"/>
</dbReference>
<keyword evidence="13" id="KW-1185">Reference proteome</keyword>
<dbReference type="InterPro" id="IPR029055">
    <property type="entry name" value="Ntn_hydrolases_N"/>
</dbReference>
<dbReference type="PANTHER" id="PTHR43284">
    <property type="entry name" value="ASPARAGINE SYNTHETASE (GLUTAMINE-HYDROLYZING)"/>
    <property type="match status" value="1"/>
</dbReference>
<keyword evidence="8" id="KW-0028">Amino-acid biosynthesis</keyword>
<dbReference type="Gene3D" id="3.60.20.10">
    <property type="entry name" value="Glutamine Phosphoribosylpyrophosphate, subunit 1, domain 1"/>
    <property type="match status" value="1"/>
</dbReference>
<dbReference type="Gene3D" id="3.40.50.620">
    <property type="entry name" value="HUPs"/>
    <property type="match status" value="1"/>
</dbReference>
<keyword evidence="6 8" id="KW-0315">Glutamine amidotransferase</keyword>
<comment type="caution">
    <text evidence="12">The sequence shown here is derived from an EMBL/GenBank/DDBJ whole genome shotgun (WGS) entry which is preliminary data.</text>
</comment>
<comment type="pathway">
    <text evidence="1">Amino-acid biosynthesis; L-asparagine biosynthesis; L-asparagine from L-aspartate (L-Gln route): step 1/1.</text>
</comment>
<dbReference type="EC" id="6.3.5.4" evidence="3"/>
<protein>
    <recommendedName>
        <fullName evidence="3">asparagine synthase (glutamine-hydrolyzing)</fullName>
        <ecNumber evidence="3">6.3.5.4</ecNumber>
    </recommendedName>
</protein>
<dbReference type="GO" id="GO:0005829">
    <property type="term" value="C:cytosol"/>
    <property type="evidence" value="ECO:0007669"/>
    <property type="project" value="TreeGrafter"/>
</dbReference>
<evidence type="ECO:0000259" key="11">
    <source>
        <dbReference type="PROSITE" id="PS51278"/>
    </source>
</evidence>
<dbReference type="GO" id="GO:0006529">
    <property type="term" value="P:asparagine biosynthetic process"/>
    <property type="evidence" value="ECO:0007669"/>
    <property type="project" value="UniProtKB-KW"/>
</dbReference>
<dbReference type="InterPro" id="IPR014729">
    <property type="entry name" value="Rossmann-like_a/b/a_fold"/>
</dbReference>
<dbReference type="Pfam" id="PF00733">
    <property type="entry name" value="Asn_synthase"/>
    <property type="match status" value="1"/>
</dbReference>
<name>A0A845B801_9PROT</name>
<feature type="active site" description="For GATase activity" evidence="8">
    <location>
        <position position="2"/>
    </location>
</feature>
<feature type="binding site" evidence="9">
    <location>
        <begin position="357"/>
        <end position="358"/>
    </location>
    <ligand>
        <name>ATP</name>
        <dbReference type="ChEBI" id="CHEBI:30616"/>
    </ligand>
</feature>
<dbReference type="CDD" id="cd00712">
    <property type="entry name" value="AsnB"/>
    <property type="match status" value="1"/>
</dbReference>
<feature type="site" description="Important for beta-aspartyl-AMP intermediate formation" evidence="10">
    <location>
        <position position="359"/>
    </location>
</feature>
<gene>
    <name evidence="12" type="primary">asnB</name>
    <name evidence="12" type="ORF">E0493_10425</name>
</gene>
<evidence type="ECO:0000256" key="6">
    <source>
        <dbReference type="ARBA" id="ARBA00022962"/>
    </source>
</evidence>
<dbReference type="InterPro" id="IPR033738">
    <property type="entry name" value="AsnB_N"/>
</dbReference>
<feature type="domain" description="Glutamine amidotransferase type-2" evidence="11">
    <location>
        <begin position="2"/>
        <end position="207"/>
    </location>
</feature>
<dbReference type="CDD" id="cd01991">
    <property type="entry name" value="Asn_synthase_B_C"/>
    <property type="match status" value="1"/>
</dbReference>
<keyword evidence="5 9" id="KW-0067">ATP-binding</keyword>
<evidence type="ECO:0000256" key="9">
    <source>
        <dbReference type="PIRSR" id="PIRSR001589-2"/>
    </source>
</evidence>
<dbReference type="SUPFAM" id="SSF52402">
    <property type="entry name" value="Adenine nucleotide alpha hydrolases-like"/>
    <property type="match status" value="1"/>
</dbReference>
<dbReference type="EMBL" id="SNVJ01000007">
    <property type="protein sequence ID" value="MXP63763.1"/>
    <property type="molecule type" value="Genomic_DNA"/>
</dbReference>
<dbReference type="InterPro" id="IPR001962">
    <property type="entry name" value="Asn_synthase"/>
</dbReference>
<dbReference type="PIRSF" id="PIRSF001589">
    <property type="entry name" value="Asn_synthetase_glu-h"/>
    <property type="match status" value="1"/>
</dbReference>
<dbReference type="GO" id="GO:0005524">
    <property type="term" value="F:ATP binding"/>
    <property type="evidence" value="ECO:0007669"/>
    <property type="project" value="UniProtKB-KW"/>
</dbReference>
<evidence type="ECO:0000256" key="7">
    <source>
        <dbReference type="ARBA" id="ARBA00048741"/>
    </source>
</evidence>
<dbReference type="AlphaFoldDB" id="A0A845B801"/>
<keyword evidence="4 9" id="KW-0547">Nucleotide-binding</keyword>
<evidence type="ECO:0000313" key="13">
    <source>
        <dbReference type="Proteomes" id="UP000460715"/>
    </source>
</evidence>
<accession>A0A845B801</accession>
<evidence type="ECO:0000313" key="12">
    <source>
        <dbReference type="EMBL" id="MXP63763.1"/>
    </source>
</evidence>
<evidence type="ECO:0000256" key="1">
    <source>
        <dbReference type="ARBA" id="ARBA00005187"/>
    </source>
</evidence>
<dbReference type="Pfam" id="PF13537">
    <property type="entry name" value="GATase_7"/>
    <property type="match status" value="1"/>
</dbReference>
<comment type="catalytic activity">
    <reaction evidence="7">
        <text>L-aspartate + L-glutamine + ATP + H2O = L-asparagine + L-glutamate + AMP + diphosphate + H(+)</text>
        <dbReference type="Rhea" id="RHEA:12228"/>
        <dbReference type="ChEBI" id="CHEBI:15377"/>
        <dbReference type="ChEBI" id="CHEBI:15378"/>
        <dbReference type="ChEBI" id="CHEBI:29985"/>
        <dbReference type="ChEBI" id="CHEBI:29991"/>
        <dbReference type="ChEBI" id="CHEBI:30616"/>
        <dbReference type="ChEBI" id="CHEBI:33019"/>
        <dbReference type="ChEBI" id="CHEBI:58048"/>
        <dbReference type="ChEBI" id="CHEBI:58359"/>
        <dbReference type="ChEBI" id="CHEBI:456215"/>
        <dbReference type="EC" id="6.3.5.4"/>
    </reaction>
</comment>
<keyword evidence="12" id="KW-0436">Ligase</keyword>
<organism evidence="12 13">
    <name type="scientific">Teichococcus coralli</name>
    <dbReference type="NCBI Taxonomy" id="2545983"/>
    <lineage>
        <taxon>Bacteria</taxon>
        <taxon>Pseudomonadati</taxon>
        <taxon>Pseudomonadota</taxon>
        <taxon>Alphaproteobacteria</taxon>
        <taxon>Acetobacterales</taxon>
        <taxon>Roseomonadaceae</taxon>
        <taxon>Roseomonas</taxon>
    </lineage>
</organism>
<dbReference type="InterPro" id="IPR017932">
    <property type="entry name" value="GATase_2_dom"/>
</dbReference>
<evidence type="ECO:0000256" key="4">
    <source>
        <dbReference type="ARBA" id="ARBA00022741"/>
    </source>
</evidence>
<dbReference type="PANTHER" id="PTHR43284:SF1">
    <property type="entry name" value="ASPARAGINE SYNTHETASE"/>
    <property type="match status" value="1"/>
</dbReference>
<evidence type="ECO:0000256" key="10">
    <source>
        <dbReference type="PIRSR" id="PIRSR001589-3"/>
    </source>
</evidence>
<dbReference type="Proteomes" id="UP000460715">
    <property type="component" value="Unassembled WGS sequence"/>
</dbReference>
<dbReference type="PROSITE" id="PS51278">
    <property type="entry name" value="GATASE_TYPE_2"/>
    <property type="match status" value="1"/>
</dbReference>
<dbReference type="SUPFAM" id="SSF56235">
    <property type="entry name" value="N-terminal nucleophile aminohydrolases (Ntn hydrolases)"/>
    <property type="match status" value="1"/>
</dbReference>
<dbReference type="InterPro" id="IPR051786">
    <property type="entry name" value="ASN_synthetase/amidase"/>
</dbReference>
<dbReference type="InterPro" id="IPR006426">
    <property type="entry name" value="Asn_synth_AEB"/>
</dbReference>
<keyword evidence="8" id="KW-0061">Asparagine biosynthesis</keyword>